<dbReference type="InterPro" id="IPR013216">
    <property type="entry name" value="Methyltransf_11"/>
</dbReference>
<dbReference type="Gene3D" id="3.40.50.150">
    <property type="entry name" value="Vaccinia Virus protein VP39"/>
    <property type="match status" value="1"/>
</dbReference>
<name>A0AAE5RSY6_9HYPH</name>
<evidence type="ECO:0000259" key="1">
    <source>
        <dbReference type="Pfam" id="PF08241"/>
    </source>
</evidence>
<comment type="caution">
    <text evidence="2">The sequence shown here is derived from an EMBL/GenBank/DDBJ whole genome shotgun (WGS) entry which is preliminary data.</text>
</comment>
<reference evidence="2 3" key="1">
    <citation type="journal article" date="2018" name="Syst. Appl. Microbiol.">
        <title>Agrobacterium rosae sp. nov., isolated from galls on different agricultural crops.</title>
        <authorList>
            <person name="Kuzmanovic N."/>
            <person name="Pulawska J."/>
            <person name="Smalla K."/>
            <person name="Nesme X."/>
        </authorList>
    </citation>
    <scope>NUCLEOTIDE SEQUENCE [LARGE SCALE GENOMIC DNA]</scope>
    <source>
        <strain evidence="2 3">NCPPB 1650</strain>
    </source>
</reference>
<dbReference type="EMBL" id="NXEJ01000013">
    <property type="protein sequence ID" value="POO48718.1"/>
    <property type="molecule type" value="Genomic_DNA"/>
</dbReference>
<organism evidence="2 3">
    <name type="scientific">Agrobacterium rosae</name>
    <dbReference type="NCBI Taxonomy" id="1972867"/>
    <lineage>
        <taxon>Bacteria</taxon>
        <taxon>Pseudomonadati</taxon>
        <taxon>Pseudomonadota</taxon>
        <taxon>Alphaproteobacteria</taxon>
        <taxon>Hyphomicrobiales</taxon>
        <taxon>Rhizobiaceae</taxon>
        <taxon>Rhizobium/Agrobacterium group</taxon>
        <taxon>Agrobacterium</taxon>
    </lineage>
</organism>
<dbReference type="InterPro" id="IPR029063">
    <property type="entry name" value="SAM-dependent_MTases_sf"/>
</dbReference>
<evidence type="ECO:0000313" key="3">
    <source>
        <dbReference type="Proteomes" id="UP000237447"/>
    </source>
</evidence>
<dbReference type="SUPFAM" id="SSF53335">
    <property type="entry name" value="S-adenosyl-L-methionine-dependent methyltransferases"/>
    <property type="match status" value="1"/>
</dbReference>
<keyword evidence="2" id="KW-0614">Plasmid</keyword>
<dbReference type="Proteomes" id="UP000237447">
    <property type="component" value="Unassembled WGS sequence"/>
</dbReference>
<protein>
    <recommendedName>
        <fullName evidence="1">Methyltransferase type 11 domain-containing protein</fullName>
    </recommendedName>
</protein>
<accession>A0AAE5RSY6</accession>
<proteinExistence type="predicted"/>
<dbReference type="GO" id="GO:0008757">
    <property type="term" value="F:S-adenosylmethionine-dependent methyltransferase activity"/>
    <property type="evidence" value="ECO:0007669"/>
    <property type="project" value="InterPro"/>
</dbReference>
<gene>
    <name evidence="2" type="ORF">CPJ18_25300</name>
</gene>
<dbReference type="Pfam" id="PF08241">
    <property type="entry name" value="Methyltransf_11"/>
    <property type="match status" value="1"/>
</dbReference>
<geneLocation type="plasmid" evidence="2">
    <name>pTi</name>
</geneLocation>
<feature type="domain" description="Methyltransferase type 11" evidence="1">
    <location>
        <begin position="117"/>
        <end position="197"/>
    </location>
</feature>
<sequence>MVKIGMDNMRSCLQHFFINAYKRVKKMNARPVHQREMTPEDEEFLRNNLNLSFMADARNIKMMSRFTPRSREEFARKTGSLVLYPPDEAAVIKHLEEKAALRAAPPGYELKQLNGINVGCGDRRISEYLTPVDIMREGQDSSGAHHAFLKDAILANPEDLPFKAESIDYIVALHMLEHVASPVDVLLHWETVLKPGGGIGLVLPDYEYTWNAAGDQSQFGHKWNASAEIFQRLYEMHLHEKFELEVINTLEHKISFDVVLRKRGAFQPFTISNATSANSGAELAKMGLMVSQ</sequence>
<dbReference type="AlphaFoldDB" id="A0AAE5RSY6"/>
<evidence type="ECO:0000313" key="2">
    <source>
        <dbReference type="EMBL" id="POO48718.1"/>
    </source>
</evidence>